<dbReference type="InterPro" id="IPR001633">
    <property type="entry name" value="EAL_dom"/>
</dbReference>
<feature type="transmembrane region" description="Helical" evidence="1">
    <location>
        <begin position="76"/>
        <end position="101"/>
    </location>
</feature>
<dbReference type="OrthoDB" id="9759607at2"/>
<dbReference type="NCBIfam" id="TIGR00254">
    <property type="entry name" value="GGDEF"/>
    <property type="match status" value="1"/>
</dbReference>
<feature type="domain" description="GGDEF" evidence="5">
    <location>
        <begin position="413"/>
        <end position="547"/>
    </location>
</feature>
<sequence length="817" mass="90413">MEHMHMHGSHDKLLVFFSYLIAVAASCTVLELAGILGISKGRRRTLWLIFGAVIMGMGVWSMHFVGMLALKLPVPVAYNLMVVLLSMTVAVIASLVALIVISNFRRGTVSLLVGGLLLASGIFGMHYIGMSAMQIGISYRADYVVLSFVVALAASVVALGLSSQLLMNRTAVGPGKKLISGLVMGIAVVGMHYTGMLAASFEPESRSWLNTGVVLDQKWLAYVIAGGTLFTLGLSVTGVYISSRFSRKDTELLISEKWYRSLYENNQDAIISIDLNLRIIGSNPAATAISGISSKEFKEQSLDSLLGIITAEDQELIREMFIRSLAGEQVCYETAIMHENGKKLDVSINIAPVMVDGLVAGIYVIARDITEEKQAKEQTRYLAFHDELTGLPNRRMFSQLLSRTIEAHHDAQEPFAVLVMNVDRFKLINDTLGQLHGDRFLQEMSSRITDSVVNEQMALARLEGDEFALLCRFSREKMNVTDIVEQMLAAIKQPVHLNGRDLYVTASIGISFYPSHGQTPEELLKNAGTAMYEVKKNGRNDYQFFSDDLNGQIMEQLELESDLRKGLARGEFTVHYQPQIRTADNERIIGVEALVRWNHPVKGLLGPGLFIPAAEVTGRIVELGNFVLREACRQMRQWHDAGGPRIPVAVNLSSQQFLQYNLLEDIRDILRETGLAPEYLELEITESTMMDASRASAILNDLVKSGVRISLDDFGTGYSSLGYLKLYPIHKVKIDRSFISGISGSSHDRAIVATILTMAEHLGMQVIAEGIETKEQLDILVESGCRDIQGYYYSKPLAAEELERKYLWPAEAVGKIV</sequence>
<dbReference type="InterPro" id="IPR035919">
    <property type="entry name" value="EAL_sf"/>
</dbReference>
<evidence type="ECO:0000256" key="1">
    <source>
        <dbReference type="PROSITE-ProRule" id="PRU00244"/>
    </source>
</evidence>
<name>A0A1G8I2G3_9BACL</name>
<evidence type="ECO:0000259" key="6">
    <source>
        <dbReference type="PROSITE" id="PS50924"/>
    </source>
</evidence>
<dbReference type="RefSeq" id="WP_090712366.1">
    <property type="nucleotide sequence ID" value="NZ_CBCSKY010000001.1"/>
</dbReference>
<organism evidence="7 8">
    <name type="scientific">Paenibacillus typhae</name>
    <dbReference type="NCBI Taxonomy" id="1174501"/>
    <lineage>
        <taxon>Bacteria</taxon>
        <taxon>Bacillati</taxon>
        <taxon>Bacillota</taxon>
        <taxon>Bacilli</taxon>
        <taxon>Bacillales</taxon>
        <taxon>Paenibacillaceae</taxon>
        <taxon>Paenibacillus</taxon>
    </lineage>
</organism>
<dbReference type="CDD" id="cd01948">
    <property type="entry name" value="EAL"/>
    <property type="match status" value="1"/>
</dbReference>
<feature type="transmembrane region" description="Helical" evidence="1">
    <location>
        <begin position="45"/>
        <end position="70"/>
    </location>
</feature>
<dbReference type="SUPFAM" id="SSF55073">
    <property type="entry name" value="Nucleotide cyclase"/>
    <property type="match status" value="1"/>
</dbReference>
<dbReference type="STRING" id="1174501.SAMN05216192_103100"/>
<dbReference type="PROSITE" id="PS50112">
    <property type="entry name" value="PAS"/>
    <property type="match status" value="1"/>
</dbReference>
<dbReference type="AlphaFoldDB" id="A0A1G8I2G3"/>
<proteinExistence type="predicted"/>
<dbReference type="CDD" id="cd00130">
    <property type="entry name" value="PAS"/>
    <property type="match status" value="1"/>
</dbReference>
<feature type="domain" description="EAL" evidence="4">
    <location>
        <begin position="556"/>
        <end position="810"/>
    </location>
</feature>
<dbReference type="InterPro" id="IPR000160">
    <property type="entry name" value="GGDEF_dom"/>
</dbReference>
<dbReference type="Pfam" id="PF00990">
    <property type="entry name" value="GGDEF"/>
    <property type="match status" value="1"/>
</dbReference>
<feature type="domain" description="PAC" evidence="3">
    <location>
        <begin position="330"/>
        <end position="381"/>
    </location>
</feature>
<dbReference type="GO" id="GO:0016020">
    <property type="term" value="C:membrane"/>
    <property type="evidence" value="ECO:0007669"/>
    <property type="project" value="UniProtKB-UniRule"/>
</dbReference>
<comment type="caution">
    <text evidence="1">Lacks conserved residue(s) required for the propagation of feature annotation.</text>
</comment>
<dbReference type="InterPro" id="IPR052155">
    <property type="entry name" value="Biofilm_reg_signaling"/>
</dbReference>
<dbReference type="InterPro" id="IPR035965">
    <property type="entry name" value="PAS-like_dom_sf"/>
</dbReference>
<dbReference type="InterPro" id="IPR005330">
    <property type="entry name" value="MHYT_dom"/>
</dbReference>
<feature type="domain" description="MHYT" evidence="6">
    <location>
        <begin position="10"/>
        <end position="202"/>
    </location>
</feature>
<dbReference type="Gene3D" id="3.20.20.450">
    <property type="entry name" value="EAL domain"/>
    <property type="match status" value="1"/>
</dbReference>
<feature type="transmembrane region" description="Helical" evidence="1">
    <location>
        <begin position="219"/>
        <end position="241"/>
    </location>
</feature>
<evidence type="ECO:0000259" key="5">
    <source>
        <dbReference type="PROSITE" id="PS50887"/>
    </source>
</evidence>
<dbReference type="PROSITE" id="PS50887">
    <property type="entry name" value="GGDEF"/>
    <property type="match status" value="1"/>
</dbReference>
<dbReference type="SMART" id="SM00267">
    <property type="entry name" value="GGDEF"/>
    <property type="match status" value="1"/>
</dbReference>
<dbReference type="PANTHER" id="PTHR44757:SF2">
    <property type="entry name" value="BIOFILM ARCHITECTURE MAINTENANCE PROTEIN MBAA"/>
    <property type="match status" value="1"/>
</dbReference>
<keyword evidence="1" id="KW-0812">Transmembrane</keyword>
<feature type="transmembrane region" description="Helical" evidence="1">
    <location>
        <begin position="178"/>
        <end position="199"/>
    </location>
</feature>
<dbReference type="InterPro" id="IPR043128">
    <property type="entry name" value="Rev_trsase/Diguanyl_cyclase"/>
</dbReference>
<dbReference type="InterPro" id="IPR029787">
    <property type="entry name" value="Nucleotide_cyclase"/>
</dbReference>
<dbReference type="Gene3D" id="3.30.70.270">
    <property type="match status" value="1"/>
</dbReference>
<dbReference type="Pfam" id="PF00563">
    <property type="entry name" value="EAL"/>
    <property type="match status" value="1"/>
</dbReference>
<dbReference type="CDD" id="cd01949">
    <property type="entry name" value="GGDEF"/>
    <property type="match status" value="1"/>
</dbReference>
<keyword evidence="1" id="KW-1133">Transmembrane helix</keyword>
<reference evidence="8" key="1">
    <citation type="submission" date="2016-10" db="EMBL/GenBank/DDBJ databases">
        <authorList>
            <person name="Varghese N."/>
            <person name="Submissions S."/>
        </authorList>
    </citation>
    <scope>NUCLEOTIDE SEQUENCE [LARGE SCALE GENOMIC DNA]</scope>
    <source>
        <strain evidence="8">CGMCC 1.11012</strain>
    </source>
</reference>
<dbReference type="PROSITE" id="PS50924">
    <property type="entry name" value="MHYT"/>
    <property type="match status" value="1"/>
</dbReference>
<keyword evidence="1" id="KW-0472">Membrane</keyword>
<feature type="transmembrane region" description="Helical" evidence="1">
    <location>
        <begin position="143"/>
        <end position="166"/>
    </location>
</feature>
<dbReference type="SMART" id="SM00052">
    <property type="entry name" value="EAL"/>
    <property type="match status" value="1"/>
</dbReference>
<gene>
    <name evidence="7" type="ORF">SAMN05216192_103100</name>
</gene>
<dbReference type="Pfam" id="PF03707">
    <property type="entry name" value="MHYT"/>
    <property type="match status" value="3"/>
</dbReference>
<dbReference type="InterPro" id="IPR000700">
    <property type="entry name" value="PAS-assoc_C"/>
</dbReference>
<dbReference type="PROSITE" id="PS50883">
    <property type="entry name" value="EAL"/>
    <property type="match status" value="1"/>
</dbReference>
<feature type="transmembrane region" description="Helical" evidence="1">
    <location>
        <begin position="16"/>
        <end position="38"/>
    </location>
</feature>
<dbReference type="SUPFAM" id="SSF55785">
    <property type="entry name" value="PYP-like sensor domain (PAS domain)"/>
    <property type="match status" value="1"/>
</dbReference>
<evidence type="ECO:0000259" key="2">
    <source>
        <dbReference type="PROSITE" id="PS50112"/>
    </source>
</evidence>
<evidence type="ECO:0000313" key="7">
    <source>
        <dbReference type="EMBL" id="SDI12921.1"/>
    </source>
</evidence>
<dbReference type="PROSITE" id="PS50113">
    <property type="entry name" value="PAC"/>
    <property type="match status" value="1"/>
</dbReference>
<dbReference type="Proteomes" id="UP000199050">
    <property type="component" value="Unassembled WGS sequence"/>
</dbReference>
<dbReference type="SMART" id="SM00091">
    <property type="entry name" value="PAS"/>
    <property type="match status" value="1"/>
</dbReference>
<evidence type="ECO:0000259" key="3">
    <source>
        <dbReference type="PROSITE" id="PS50113"/>
    </source>
</evidence>
<dbReference type="PANTHER" id="PTHR44757">
    <property type="entry name" value="DIGUANYLATE CYCLASE DGCP"/>
    <property type="match status" value="1"/>
</dbReference>
<dbReference type="Gene3D" id="3.30.450.20">
    <property type="entry name" value="PAS domain"/>
    <property type="match status" value="1"/>
</dbReference>
<protein>
    <submittedName>
        <fullName evidence="7">PAS domain S-box-containing protein/diguanylate cyclase (GGDEF) domain-containing protein</fullName>
    </submittedName>
</protein>
<feature type="domain" description="PAS" evidence="2">
    <location>
        <begin position="255"/>
        <end position="328"/>
    </location>
</feature>
<dbReference type="EMBL" id="FNDX01000003">
    <property type="protein sequence ID" value="SDI12921.1"/>
    <property type="molecule type" value="Genomic_DNA"/>
</dbReference>
<evidence type="ECO:0000259" key="4">
    <source>
        <dbReference type="PROSITE" id="PS50883"/>
    </source>
</evidence>
<dbReference type="NCBIfam" id="TIGR00229">
    <property type="entry name" value="sensory_box"/>
    <property type="match status" value="1"/>
</dbReference>
<evidence type="ECO:0000313" key="8">
    <source>
        <dbReference type="Proteomes" id="UP000199050"/>
    </source>
</evidence>
<dbReference type="Pfam" id="PF13426">
    <property type="entry name" value="PAS_9"/>
    <property type="match status" value="1"/>
</dbReference>
<keyword evidence="8" id="KW-1185">Reference proteome</keyword>
<feature type="transmembrane region" description="Helical" evidence="1">
    <location>
        <begin position="346"/>
        <end position="366"/>
    </location>
</feature>
<accession>A0A1G8I2G3</accession>
<feature type="transmembrane region" description="Helical" evidence="1">
    <location>
        <begin position="108"/>
        <end position="128"/>
    </location>
</feature>
<dbReference type="InterPro" id="IPR000014">
    <property type="entry name" value="PAS"/>
</dbReference>
<dbReference type="SUPFAM" id="SSF141868">
    <property type="entry name" value="EAL domain-like"/>
    <property type="match status" value="1"/>
</dbReference>